<dbReference type="GO" id="GO:0005634">
    <property type="term" value="C:nucleus"/>
    <property type="evidence" value="ECO:0007669"/>
    <property type="project" value="UniProtKB-SubCell"/>
</dbReference>
<keyword evidence="9 12" id="KW-0238">DNA-binding</keyword>
<keyword evidence="11 12" id="KW-0544">Nucleosome core</keyword>
<evidence type="ECO:0000256" key="4">
    <source>
        <dbReference type="ARBA" id="ARBA00006846"/>
    </source>
</evidence>
<evidence type="ECO:0000256" key="6">
    <source>
        <dbReference type="ARBA" id="ARBA00022499"/>
    </source>
</evidence>
<name>A0A7J6GR20_CANSA</name>
<feature type="compositionally biased region" description="Basic residues" evidence="13">
    <location>
        <begin position="285"/>
        <end position="305"/>
    </location>
</feature>
<evidence type="ECO:0000256" key="13">
    <source>
        <dbReference type="SAM" id="MobiDB-lite"/>
    </source>
</evidence>
<evidence type="ECO:0000256" key="1">
    <source>
        <dbReference type="ARBA" id="ARBA00002001"/>
    </source>
</evidence>
<evidence type="ECO:0000313" key="15">
    <source>
        <dbReference type="EMBL" id="KAF4385352.1"/>
    </source>
</evidence>
<dbReference type="Pfam" id="PF00125">
    <property type="entry name" value="Histone"/>
    <property type="match status" value="1"/>
</dbReference>
<dbReference type="GO" id="GO:0046982">
    <property type="term" value="F:protein heterodimerization activity"/>
    <property type="evidence" value="ECO:0007669"/>
    <property type="project" value="InterPro"/>
</dbReference>
<feature type="compositionally biased region" description="Basic and acidic residues" evidence="13">
    <location>
        <begin position="1"/>
        <end position="36"/>
    </location>
</feature>
<dbReference type="PANTHER" id="PTHR23428">
    <property type="entry name" value="HISTONE H2B"/>
    <property type="match status" value="1"/>
</dbReference>
<dbReference type="InterPro" id="IPR000558">
    <property type="entry name" value="Histone_H2B"/>
</dbReference>
<accession>A0A7J6GR20</accession>
<dbReference type="Gene3D" id="1.10.20.10">
    <property type="entry name" value="Histone, subunit A"/>
    <property type="match status" value="1"/>
</dbReference>
<proteinExistence type="inferred from homology"/>
<keyword evidence="10 12" id="KW-0539">Nucleus</keyword>
<dbReference type="AlphaFoldDB" id="A0A7J6GR20"/>
<dbReference type="SMART" id="SM00427">
    <property type="entry name" value="H2B"/>
    <property type="match status" value="1"/>
</dbReference>
<dbReference type="GO" id="GO:0003677">
    <property type="term" value="F:DNA binding"/>
    <property type="evidence" value="ECO:0007669"/>
    <property type="project" value="UniProtKB-KW"/>
</dbReference>
<feature type="region of interest" description="Disordered" evidence="13">
    <location>
        <begin position="1"/>
        <end position="40"/>
    </location>
</feature>
<comment type="function">
    <text evidence="1">Core component of nucleosome. Nucleosomes wrap and compact DNA into chromatin, limiting DNA accessibility to the cellular machineries which require DNA as a template. Histones thereby play a central role in transcription regulation, DNA repair, DNA replication and chromosomal stability. DNA accessibility is regulated via a complex set of post-translational modifications of histones, also called histone code, and nucleosome remodeling.</text>
</comment>
<dbReference type="GO" id="GO:0000786">
    <property type="term" value="C:nucleosome"/>
    <property type="evidence" value="ECO:0007669"/>
    <property type="project" value="UniProtKB-KW"/>
</dbReference>
<keyword evidence="5 12" id="KW-0158">Chromosome</keyword>
<dbReference type="PROSITE" id="PS00357">
    <property type="entry name" value="HISTONE_H2B"/>
    <property type="match status" value="1"/>
</dbReference>
<dbReference type="InterPro" id="IPR055333">
    <property type="entry name" value="HISTONE_H2B_site"/>
</dbReference>
<comment type="subcellular location">
    <subcellularLocation>
        <location evidence="3">Chromosome</location>
    </subcellularLocation>
    <subcellularLocation>
        <location evidence="2 12">Nucleus</location>
    </subcellularLocation>
</comment>
<dbReference type="FunFam" id="1.10.20.10:FF:000014">
    <property type="entry name" value="Histone H2B"/>
    <property type="match status" value="1"/>
</dbReference>
<dbReference type="Proteomes" id="UP000583929">
    <property type="component" value="Unassembled WGS sequence"/>
</dbReference>
<evidence type="ECO:0000256" key="7">
    <source>
        <dbReference type="ARBA" id="ARBA00022843"/>
    </source>
</evidence>
<gene>
    <name evidence="15" type="ORF">G4B88_026635</name>
</gene>
<evidence type="ECO:0000256" key="2">
    <source>
        <dbReference type="ARBA" id="ARBA00004123"/>
    </source>
</evidence>
<feature type="compositionally biased region" description="Low complexity" evidence="13">
    <location>
        <begin position="306"/>
        <end position="315"/>
    </location>
</feature>
<keyword evidence="7" id="KW-0832">Ubl conjugation</keyword>
<evidence type="ECO:0000256" key="11">
    <source>
        <dbReference type="ARBA" id="ARBA00023269"/>
    </source>
</evidence>
<organism evidence="15 16">
    <name type="scientific">Cannabis sativa</name>
    <name type="common">Hemp</name>
    <name type="synonym">Marijuana</name>
    <dbReference type="NCBI Taxonomy" id="3483"/>
    <lineage>
        <taxon>Eukaryota</taxon>
        <taxon>Viridiplantae</taxon>
        <taxon>Streptophyta</taxon>
        <taxon>Embryophyta</taxon>
        <taxon>Tracheophyta</taxon>
        <taxon>Spermatophyta</taxon>
        <taxon>Magnoliopsida</taxon>
        <taxon>eudicotyledons</taxon>
        <taxon>Gunneridae</taxon>
        <taxon>Pentapetalae</taxon>
        <taxon>rosids</taxon>
        <taxon>fabids</taxon>
        <taxon>Rosales</taxon>
        <taxon>Cannabaceae</taxon>
        <taxon>Cannabis</taxon>
    </lineage>
</organism>
<dbReference type="InterPro" id="IPR009072">
    <property type="entry name" value="Histone-fold"/>
</dbReference>
<evidence type="ECO:0000256" key="8">
    <source>
        <dbReference type="ARBA" id="ARBA00022990"/>
    </source>
</evidence>
<dbReference type="PRINTS" id="PR00621">
    <property type="entry name" value="HISTONEH2B"/>
</dbReference>
<sequence length="386" mass="42846">MAPTKGEKRPAAEKKPVAAEKTAKVEKKISKEGTSDKKKKKIKKSMETYKIYLFKVLKQVHPDIGISGKAMGIMNSFINDIFEKLAQESSRLARYNKKPTITSREIQTAVRLVLPGELAKHAVSEGTKAVTKVYKGKVGFEEHRIMPSVPIRRPLLPCVTSFHGGSCTHRLKHLEKSDRRVSSCSDKSEWCQDVASFGSLQSSIKENYYTEFDSVDDLVNELDTAISLTLHVKENEQSPLKLVSAMKGSREKRGASVRKLSVSWAPEVYDPIPTSLSHTFTGNKKQQHKSKNSKKNWKNNGKKGQKGSSSSSRGSSGKDKKHHRGKSSGNSSGCYSKSIDSRERVVDANDDFDDFTVGSPDSKSYCGTSFLKNSHTKMHYPVAEAL</sequence>
<keyword evidence="16" id="KW-1185">Reference proteome</keyword>
<comment type="similarity">
    <text evidence="4 12">Belongs to the histone H2B family.</text>
</comment>
<evidence type="ECO:0000259" key="14">
    <source>
        <dbReference type="Pfam" id="PF00125"/>
    </source>
</evidence>
<comment type="caution">
    <text evidence="15">The sequence shown here is derived from an EMBL/GenBank/DDBJ whole genome shotgun (WGS) entry which is preliminary data.</text>
</comment>
<feature type="region of interest" description="Disordered" evidence="13">
    <location>
        <begin position="276"/>
        <end position="339"/>
    </location>
</feature>
<dbReference type="GO" id="GO:0030527">
    <property type="term" value="F:structural constituent of chromatin"/>
    <property type="evidence" value="ECO:0007669"/>
    <property type="project" value="InterPro"/>
</dbReference>
<evidence type="ECO:0000256" key="3">
    <source>
        <dbReference type="ARBA" id="ARBA00004286"/>
    </source>
</evidence>
<dbReference type="InterPro" id="IPR007125">
    <property type="entry name" value="H2A/H2B/H3"/>
</dbReference>
<evidence type="ECO:0000256" key="10">
    <source>
        <dbReference type="ARBA" id="ARBA00023242"/>
    </source>
</evidence>
<feature type="domain" description="Core Histone H2A/H2B/H3" evidence="14">
    <location>
        <begin position="35"/>
        <end position="112"/>
    </location>
</feature>
<evidence type="ECO:0000256" key="12">
    <source>
        <dbReference type="RuleBase" id="RU000451"/>
    </source>
</evidence>
<evidence type="ECO:0000256" key="9">
    <source>
        <dbReference type="ARBA" id="ARBA00023125"/>
    </source>
</evidence>
<reference evidence="15 16" key="1">
    <citation type="journal article" date="2020" name="bioRxiv">
        <title>Sequence and annotation of 42 cannabis genomes reveals extensive copy number variation in cannabinoid synthesis and pathogen resistance genes.</title>
        <authorList>
            <person name="Mckernan K.J."/>
            <person name="Helbert Y."/>
            <person name="Kane L.T."/>
            <person name="Ebling H."/>
            <person name="Zhang L."/>
            <person name="Liu B."/>
            <person name="Eaton Z."/>
            <person name="Mclaughlin S."/>
            <person name="Kingan S."/>
            <person name="Baybayan P."/>
            <person name="Concepcion G."/>
            <person name="Jordan M."/>
            <person name="Riva A."/>
            <person name="Barbazuk W."/>
            <person name="Harkins T."/>
        </authorList>
    </citation>
    <scope>NUCLEOTIDE SEQUENCE [LARGE SCALE GENOMIC DNA]</scope>
    <source>
        <strain evidence="16">cv. Jamaican Lion 4</strain>
        <tissue evidence="15">Leaf</tissue>
    </source>
</reference>
<dbReference type="SUPFAM" id="SSF47113">
    <property type="entry name" value="Histone-fold"/>
    <property type="match status" value="1"/>
</dbReference>
<feature type="compositionally biased region" description="Low complexity" evidence="13">
    <location>
        <begin position="327"/>
        <end position="338"/>
    </location>
</feature>
<comment type="subunit">
    <text evidence="12">The nucleosome is a histone octamer containing two molecules each of H2A, H2B, H3 and H4 assembled in one H3-H4 heterotetramer and two H2A-H2B heterodimers. The octamer wraps approximately 147 bp of DNA.</text>
</comment>
<protein>
    <recommendedName>
        <fullName evidence="12">Histone H2B</fullName>
    </recommendedName>
</protein>
<dbReference type="CDD" id="cd22910">
    <property type="entry name" value="HFD_H2B"/>
    <property type="match status" value="1"/>
</dbReference>
<keyword evidence="8" id="KW-0007">Acetylation</keyword>
<evidence type="ECO:0000313" key="16">
    <source>
        <dbReference type="Proteomes" id="UP000583929"/>
    </source>
</evidence>
<evidence type="ECO:0000256" key="5">
    <source>
        <dbReference type="ARBA" id="ARBA00022454"/>
    </source>
</evidence>
<dbReference type="EMBL" id="JAATIQ010000086">
    <property type="protein sequence ID" value="KAF4385352.1"/>
    <property type="molecule type" value="Genomic_DNA"/>
</dbReference>
<keyword evidence="6" id="KW-1017">Isopeptide bond</keyword>